<feature type="compositionally biased region" description="Polar residues" evidence="1">
    <location>
        <begin position="172"/>
        <end position="183"/>
    </location>
</feature>
<feature type="region of interest" description="Disordered" evidence="1">
    <location>
        <begin position="147"/>
        <end position="183"/>
    </location>
</feature>
<dbReference type="AlphaFoldDB" id="A0A9P0BHE5"/>
<dbReference type="Proteomes" id="UP001154078">
    <property type="component" value="Chromosome 8"/>
</dbReference>
<evidence type="ECO:0000256" key="1">
    <source>
        <dbReference type="SAM" id="MobiDB-lite"/>
    </source>
</evidence>
<protein>
    <submittedName>
        <fullName evidence="2">Uncharacterized protein</fullName>
    </submittedName>
</protein>
<dbReference type="EMBL" id="OV121139">
    <property type="protein sequence ID" value="CAH0563175.1"/>
    <property type="molecule type" value="Genomic_DNA"/>
</dbReference>
<sequence length="272" mass="30580">MKIMTPSVISALDRTKTTDRNAWHIFVAVASAIGLNINQIPSHSTIRRHRIEGRERIAKDLKEDLQTARSLVVHWDGKMLPDIVGNKKVDRLPILISGFNTRQILGVPKLKESTGVSQALIIAETLNEWNVTDRVKPMCLNKPTVNTANTMSDKNPPIKLVDFDDSDSSSSNNEKFQAKNNTQETKQILELEKRMHSDNSHFSGHAGSSKGSDFDFYSDINNSEIDLVGEGGLRKKRKPNNTNMERLGMAENDFFIKKLLRYLDFSNTQGVS</sequence>
<gene>
    <name evidence="2" type="ORF">MELIAE_LOCUS12155</name>
</gene>
<name>A0A9P0BHE5_BRAAE</name>
<evidence type="ECO:0000313" key="2">
    <source>
        <dbReference type="EMBL" id="CAH0563175.1"/>
    </source>
</evidence>
<organism evidence="2 3">
    <name type="scientific">Brassicogethes aeneus</name>
    <name type="common">Rape pollen beetle</name>
    <name type="synonym">Meligethes aeneus</name>
    <dbReference type="NCBI Taxonomy" id="1431903"/>
    <lineage>
        <taxon>Eukaryota</taxon>
        <taxon>Metazoa</taxon>
        <taxon>Ecdysozoa</taxon>
        <taxon>Arthropoda</taxon>
        <taxon>Hexapoda</taxon>
        <taxon>Insecta</taxon>
        <taxon>Pterygota</taxon>
        <taxon>Neoptera</taxon>
        <taxon>Endopterygota</taxon>
        <taxon>Coleoptera</taxon>
        <taxon>Polyphaga</taxon>
        <taxon>Cucujiformia</taxon>
        <taxon>Nitidulidae</taxon>
        <taxon>Meligethinae</taxon>
        <taxon>Brassicogethes</taxon>
    </lineage>
</organism>
<proteinExistence type="predicted"/>
<accession>A0A9P0BHE5</accession>
<keyword evidence="3" id="KW-1185">Reference proteome</keyword>
<reference evidence="2" key="1">
    <citation type="submission" date="2021-12" db="EMBL/GenBank/DDBJ databases">
        <authorList>
            <person name="King R."/>
        </authorList>
    </citation>
    <scope>NUCLEOTIDE SEQUENCE</scope>
</reference>
<evidence type="ECO:0000313" key="3">
    <source>
        <dbReference type="Proteomes" id="UP001154078"/>
    </source>
</evidence>
<dbReference type="OrthoDB" id="6777768at2759"/>